<dbReference type="Proteomes" id="UP000821853">
    <property type="component" value="Chromosome 8"/>
</dbReference>
<evidence type="ECO:0000313" key="2">
    <source>
        <dbReference type="Proteomes" id="UP000821853"/>
    </source>
</evidence>
<keyword evidence="2" id="KW-1185">Reference proteome</keyword>
<dbReference type="VEuPathDB" id="VectorBase:HLOH_056009"/>
<protein>
    <submittedName>
        <fullName evidence="1">Uncharacterized protein</fullName>
    </submittedName>
</protein>
<name>A0A9J6GYF9_HAELO</name>
<reference evidence="1 2" key="1">
    <citation type="journal article" date="2020" name="Cell">
        <title>Large-Scale Comparative Analyses of Tick Genomes Elucidate Their Genetic Diversity and Vector Capacities.</title>
        <authorList>
            <consortium name="Tick Genome and Microbiome Consortium (TIGMIC)"/>
            <person name="Jia N."/>
            <person name="Wang J."/>
            <person name="Shi W."/>
            <person name="Du L."/>
            <person name="Sun Y."/>
            <person name="Zhan W."/>
            <person name="Jiang J.F."/>
            <person name="Wang Q."/>
            <person name="Zhang B."/>
            <person name="Ji P."/>
            <person name="Bell-Sakyi L."/>
            <person name="Cui X.M."/>
            <person name="Yuan T.T."/>
            <person name="Jiang B.G."/>
            <person name="Yang W.F."/>
            <person name="Lam T.T."/>
            <person name="Chang Q.C."/>
            <person name="Ding S.J."/>
            <person name="Wang X.J."/>
            <person name="Zhu J.G."/>
            <person name="Ruan X.D."/>
            <person name="Zhao L."/>
            <person name="Wei J.T."/>
            <person name="Ye R.Z."/>
            <person name="Que T.C."/>
            <person name="Du C.H."/>
            <person name="Zhou Y.H."/>
            <person name="Cheng J.X."/>
            <person name="Dai P.F."/>
            <person name="Guo W.B."/>
            <person name="Han X.H."/>
            <person name="Huang E.J."/>
            <person name="Li L.F."/>
            <person name="Wei W."/>
            <person name="Gao Y.C."/>
            <person name="Liu J.Z."/>
            <person name="Shao H.Z."/>
            <person name="Wang X."/>
            <person name="Wang C.C."/>
            <person name="Yang T.C."/>
            <person name="Huo Q.B."/>
            <person name="Li W."/>
            <person name="Chen H.Y."/>
            <person name="Chen S.E."/>
            <person name="Zhou L.G."/>
            <person name="Ni X.B."/>
            <person name="Tian J.H."/>
            <person name="Sheng Y."/>
            <person name="Liu T."/>
            <person name="Pan Y.S."/>
            <person name="Xia L.Y."/>
            <person name="Li J."/>
            <person name="Zhao F."/>
            <person name="Cao W.C."/>
        </authorList>
    </citation>
    <scope>NUCLEOTIDE SEQUENCE [LARGE SCALE GENOMIC DNA]</scope>
    <source>
        <strain evidence="1">HaeL-2018</strain>
    </source>
</reference>
<gene>
    <name evidence="1" type="ORF">HPB48_008452</name>
</gene>
<dbReference type="OMA" id="VPIHQAD"/>
<sequence length="77" mass="8938">MKDCLTRRKSRREDADDIKHKFCRAFCQAVVPIHQADGPLGSVFRHKCPAARTMPSNTQMYGKYLPEVYEHDLETIE</sequence>
<organism evidence="1 2">
    <name type="scientific">Haemaphysalis longicornis</name>
    <name type="common">Bush tick</name>
    <dbReference type="NCBI Taxonomy" id="44386"/>
    <lineage>
        <taxon>Eukaryota</taxon>
        <taxon>Metazoa</taxon>
        <taxon>Ecdysozoa</taxon>
        <taxon>Arthropoda</taxon>
        <taxon>Chelicerata</taxon>
        <taxon>Arachnida</taxon>
        <taxon>Acari</taxon>
        <taxon>Parasitiformes</taxon>
        <taxon>Ixodida</taxon>
        <taxon>Ixodoidea</taxon>
        <taxon>Ixodidae</taxon>
        <taxon>Haemaphysalinae</taxon>
        <taxon>Haemaphysalis</taxon>
    </lineage>
</organism>
<dbReference type="OrthoDB" id="10312011at2759"/>
<dbReference type="EMBL" id="JABSTR010000010">
    <property type="protein sequence ID" value="KAH9380517.1"/>
    <property type="molecule type" value="Genomic_DNA"/>
</dbReference>
<dbReference type="AlphaFoldDB" id="A0A9J6GYF9"/>
<evidence type="ECO:0000313" key="1">
    <source>
        <dbReference type="EMBL" id="KAH9380517.1"/>
    </source>
</evidence>
<comment type="caution">
    <text evidence="1">The sequence shown here is derived from an EMBL/GenBank/DDBJ whole genome shotgun (WGS) entry which is preliminary data.</text>
</comment>
<proteinExistence type="predicted"/>
<accession>A0A9J6GYF9</accession>